<dbReference type="EMBL" id="JAQZSM010000003">
    <property type="protein sequence ID" value="MDD7970465.1"/>
    <property type="molecule type" value="Genomic_DNA"/>
</dbReference>
<proteinExistence type="predicted"/>
<evidence type="ECO:0000313" key="2">
    <source>
        <dbReference type="Proteomes" id="UP001431784"/>
    </source>
</evidence>
<dbReference type="Gene3D" id="3.40.50.300">
    <property type="entry name" value="P-loop containing nucleotide triphosphate hydrolases"/>
    <property type="match status" value="1"/>
</dbReference>
<sequence>MTTVKGFTYFVLLAEMRTGSNLLEANLNEFDGLTCLGEAFNPAFIGHQGCDELLGVTQKQREENPFPLLEGIRQHDGLAGFRFFHDHDPRILPTIMDDPCCAKIILTRNPLDSYVSLKIAQATQQWKLGDVKTKRSAQVAFDPVEFENHVAQLQAFQLRIQRMLQESGQTAFYIAYDDANDVQVLNGLARWLGIDAQIEKTSGKLKRQNPEPLEQKLSNYDAVRDGMARLDRFNLSRTPGFEPLRGGQIWAYRACRSLPLAYAPLGGGVRDGDILDWMAGIDGAARGDLLHDFSPESWQDWLRTNPGHLSFSVISHPLERAHYVYRNQVLHGARENVRRFLAHVYDVTLPEKGSPMDDYGVDEHCRAFKAFLRFVHANLNGQTSMMTRPAWALQSEQIADIASRGPIRHVLRDDMLRDSLPLLGAGLGRELPPFDPPQKYYRLTLESIYDAEIESLGRAAYGEDYLRLGYVDWAG</sequence>
<dbReference type="Proteomes" id="UP001431784">
    <property type="component" value="Unassembled WGS sequence"/>
</dbReference>
<organism evidence="1 2">
    <name type="scientific">Roseinatronobacter alkalisoli</name>
    <dbReference type="NCBI Taxonomy" id="3028235"/>
    <lineage>
        <taxon>Bacteria</taxon>
        <taxon>Pseudomonadati</taxon>
        <taxon>Pseudomonadota</taxon>
        <taxon>Alphaproteobacteria</taxon>
        <taxon>Rhodobacterales</taxon>
        <taxon>Paracoccaceae</taxon>
        <taxon>Roseinatronobacter</taxon>
    </lineage>
</organism>
<dbReference type="SUPFAM" id="SSF52540">
    <property type="entry name" value="P-loop containing nucleoside triphosphate hydrolases"/>
    <property type="match status" value="1"/>
</dbReference>
<reference evidence="1" key="1">
    <citation type="submission" date="2023-02" db="EMBL/GenBank/DDBJ databases">
        <title>Description of Roseinatronobacter alkalisoli sp. nov., an alkaliphilic bacerium isolated from soda soil.</title>
        <authorList>
            <person name="Wei W."/>
        </authorList>
    </citation>
    <scope>NUCLEOTIDE SEQUENCE</scope>
    <source>
        <strain evidence="1">HJB301</strain>
    </source>
</reference>
<dbReference type="RefSeq" id="WP_274351087.1">
    <property type="nucleotide sequence ID" value="NZ_JAQZSM010000003.1"/>
</dbReference>
<gene>
    <name evidence="1" type="ORF">PUT78_05070</name>
</gene>
<evidence type="ECO:0000313" key="1">
    <source>
        <dbReference type="EMBL" id="MDD7970465.1"/>
    </source>
</evidence>
<name>A0ABT5T5T4_9RHOB</name>
<protein>
    <submittedName>
        <fullName evidence="1">Nodulation protein NodH</fullName>
    </submittedName>
</protein>
<dbReference type="InterPro" id="IPR027417">
    <property type="entry name" value="P-loop_NTPase"/>
</dbReference>
<comment type="caution">
    <text evidence="1">The sequence shown here is derived from an EMBL/GenBank/DDBJ whole genome shotgun (WGS) entry which is preliminary data.</text>
</comment>
<accession>A0ABT5T5T4</accession>
<keyword evidence="2" id="KW-1185">Reference proteome</keyword>